<dbReference type="SMART" id="SM00248">
    <property type="entry name" value="ANK"/>
    <property type="match status" value="6"/>
</dbReference>
<dbReference type="SUPFAM" id="SSF48403">
    <property type="entry name" value="Ankyrin repeat"/>
    <property type="match status" value="1"/>
</dbReference>
<keyword evidence="10" id="KW-1185">Reference proteome</keyword>
<keyword evidence="4 7" id="KW-0040">ANK repeat</keyword>
<dbReference type="GeneID" id="108560322"/>
<evidence type="ECO:0000256" key="4">
    <source>
        <dbReference type="ARBA" id="ARBA00023043"/>
    </source>
</evidence>
<keyword evidence="2" id="KW-0677">Repeat</keyword>
<name>A0ABM1MFF2_NICVS</name>
<feature type="active site" description="Proton acceptor" evidence="8">
    <location>
        <position position="640"/>
    </location>
</feature>
<proteinExistence type="predicted"/>
<dbReference type="InterPro" id="IPR036770">
    <property type="entry name" value="Ankyrin_rpt-contain_sf"/>
</dbReference>
<evidence type="ECO:0000313" key="10">
    <source>
        <dbReference type="Proteomes" id="UP000695000"/>
    </source>
</evidence>
<evidence type="ECO:0000256" key="1">
    <source>
        <dbReference type="ARBA" id="ARBA00013278"/>
    </source>
</evidence>
<feature type="short sequence motif" description="DGA/G" evidence="8">
    <location>
        <begin position="640"/>
        <end position="642"/>
    </location>
</feature>
<keyword evidence="5 8" id="KW-0443">Lipid metabolism</keyword>
<organism evidence="10 11">
    <name type="scientific">Nicrophorus vespilloides</name>
    <name type="common">Boreal carrion beetle</name>
    <dbReference type="NCBI Taxonomy" id="110193"/>
    <lineage>
        <taxon>Eukaryota</taxon>
        <taxon>Metazoa</taxon>
        <taxon>Ecdysozoa</taxon>
        <taxon>Arthropoda</taxon>
        <taxon>Hexapoda</taxon>
        <taxon>Insecta</taxon>
        <taxon>Pterygota</taxon>
        <taxon>Neoptera</taxon>
        <taxon>Endopterygota</taxon>
        <taxon>Coleoptera</taxon>
        <taxon>Polyphaga</taxon>
        <taxon>Staphyliniformia</taxon>
        <taxon>Silphidae</taxon>
        <taxon>Nicrophorinae</taxon>
        <taxon>Nicrophorus</taxon>
    </lineage>
</organism>
<dbReference type="InterPro" id="IPR016035">
    <property type="entry name" value="Acyl_Trfase/lysoPLipase"/>
</dbReference>
<evidence type="ECO:0000313" key="11">
    <source>
        <dbReference type="RefSeq" id="XP_017773302.1"/>
    </source>
</evidence>
<gene>
    <name evidence="11" type="primary">LOC108560322</name>
</gene>
<keyword evidence="3 8" id="KW-0378">Hydrolase</keyword>
<dbReference type="Gene3D" id="3.40.1090.10">
    <property type="entry name" value="Cytosolic phospholipase A2 catalytic domain"/>
    <property type="match status" value="1"/>
</dbReference>
<comment type="catalytic activity">
    <reaction evidence="6">
        <text>a 1,2-diacyl-sn-glycero-3-phosphocholine + H2O = a 1-acyl-sn-glycero-3-phosphocholine + a fatty acid + H(+)</text>
        <dbReference type="Rhea" id="RHEA:15801"/>
        <dbReference type="ChEBI" id="CHEBI:15377"/>
        <dbReference type="ChEBI" id="CHEBI:15378"/>
        <dbReference type="ChEBI" id="CHEBI:28868"/>
        <dbReference type="ChEBI" id="CHEBI:57643"/>
        <dbReference type="ChEBI" id="CHEBI:58168"/>
        <dbReference type="EC" id="3.1.1.4"/>
    </reaction>
    <physiologicalReaction direction="left-to-right" evidence="6">
        <dbReference type="Rhea" id="RHEA:15802"/>
    </physiologicalReaction>
</comment>
<dbReference type="Pfam" id="PF12796">
    <property type="entry name" value="Ank_2"/>
    <property type="match status" value="2"/>
</dbReference>
<dbReference type="InterPro" id="IPR047148">
    <property type="entry name" value="PLPL9"/>
</dbReference>
<keyword evidence="8" id="KW-0442">Lipid degradation</keyword>
<dbReference type="RefSeq" id="XP_017773302.1">
    <property type="nucleotide sequence ID" value="XM_017917813.1"/>
</dbReference>
<feature type="short sequence motif" description="GXGXXG" evidence="8">
    <location>
        <begin position="475"/>
        <end position="480"/>
    </location>
</feature>
<protein>
    <recommendedName>
        <fullName evidence="1">phospholipase A2</fullName>
        <ecNumber evidence="1">3.1.1.4</ecNumber>
    </recommendedName>
</protein>
<dbReference type="EC" id="3.1.1.4" evidence="1"/>
<evidence type="ECO:0000256" key="6">
    <source>
        <dbReference type="ARBA" id="ARBA00023422"/>
    </source>
</evidence>
<dbReference type="PANTHER" id="PTHR24139">
    <property type="entry name" value="CALCIUM-INDEPENDENT PHOSPHOLIPASE A2"/>
    <property type="match status" value="1"/>
</dbReference>
<reference evidence="11" key="1">
    <citation type="submission" date="2025-08" db="UniProtKB">
        <authorList>
            <consortium name="RefSeq"/>
        </authorList>
    </citation>
    <scope>IDENTIFICATION</scope>
    <source>
        <tissue evidence="11">Whole Larva</tissue>
    </source>
</reference>
<dbReference type="PROSITE" id="PS50297">
    <property type="entry name" value="ANK_REP_REGION"/>
    <property type="match status" value="2"/>
</dbReference>
<feature type="domain" description="PNPLA" evidence="9">
    <location>
        <begin position="471"/>
        <end position="653"/>
    </location>
</feature>
<evidence type="ECO:0000256" key="5">
    <source>
        <dbReference type="ARBA" id="ARBA00023098"/>
    </source>
</evidence>
<feature type="repeat" description="ANK" evidence="7">
    <location>
        <begin position="351"/>
        <end position="383"/>
    </location>
</feature>
<accession>A0ABM1MFF2</accession>
<feature type="active site" description="Nucleophile" evidence="8">
    <location>
        <position position="509"/>
    </location>
</feature>
<dbReference type="PROSITE" id="PS50088">
    <property type="entry name" value="ANK_REPEAT"/>
    <property type="match status" value="2"/>
</dbReference>
<evidence type="ECO:0000256" key="8">
    <source>
        <dbReference type="PROSITE-ProRule" id="PRU01161"/>
    </source>
</evidence>
<evidence type="ECO:0000256" key="3">
    <source>
        <dbReference type="ARBA" id="ARBA00022801"/>
    </source>
</evidence>
<evidence type="ECO:0000259" key="9">
    <source>
        <dbReference type="PROSITE" id="PS51635"/>
    </source>
</evidence>
<dbReference type="Proteomes" id="UP000695000">
    <property type="component" value="Unplaced"/>
</dbReference>
<dbReference type="PROSITE" id="PS51635">
    <property type="entry name" value="PNPLA"/>
    <property type="match status" value="1"/>
</dbReference>
<dbReference type="InterPro" id="IPR002110">
    <property type="entry name" value="Ankyrin_rpt"/>
</dbReference>
<dbReference type="SUPFAM" id="SSF52151">
    <property type="entry name" value="FabD/lysophospholipase-like"/>
    <property type="match status" value="1"/>
</dbReference>
<dbReference type="Gene3D" id="1.25.40.20">
    <property type="entry name" value="Ankyrin repeat-containing domain"/>
    <property type="match status" value="3"/>
</dbReference>
<evidence type="ECO:0000256" key="7">
    <source>
        <dbReference type="PROSITE-ProRule" id="PRU00023"/>
    </source>
</evidence>
<sequence>MLAQGFNFVLRSFLNSDVEPTRVLDVNIDVYSSRDVLYREESLVLYGPSNSKKDKAHFEIVMNKPYTESLHQAYSLFRADVKEDAENKFVCLKDKVPILIDVCKEMANVHSLQKLCDILTEHPEWTLAHLAAHFGLNEAFDHSAVNSQLNSSDVLTGMSPLQVAISTNNLPTVKRMISAKCSLEHLDHEGNSVYHYAANTNKDIISMLTQGSTPRCMNARNHQGYTPLHIACLADKPECVKALLLGGADVNIAANCQNDCNTPPIPPGYVGNYLQDHPNVLSPQDMKFGGTPLHWSSSRLVIEELVDVKCDINALNFDKQTALHVMVIRKRLECVVALLSRQADLDMGDCDGNRPIHLAIQTGNIPIIQSLIVFGANLDVLNNKGQTPRHMMTREQENKLLYYLHAVGAARCPPDMVDCTDGCKANGTFNGIPLPDVMGPTNRDILNQMLSVAALDIAAHRKPEGSKGRLLSLDGGGIRGLVLIQMLLAIEQATGKPLNHCFDWVAGTSTGGILALGIASGKNMRECLCLYFRMKELTFVGIRPYPSEALENVLKDTFGTKTVMTDIKYPKVLVTGVLADRKPVDLHLFRNYQSASDLLDIKVEGPYQNPAKPDEQLVWEVGRATGAAPTYFRAFGRFLDGGLIANNPTLDALTEIHELNLALRAVGRKDEVTNLSAVVSLGTGLIPVTELKVDVYRPERLWDSVKMVVGISALGGLLVDQATASDGRVVDRARAWCSSIGVPYFRFTPQMSEDISMDEKSDEKLVKMLWETKSYMHENQHVIRELANLLTN</sequence>
<feature type="repeat" description="ANK" evidence="7">
    <location>
        <begin position="223"/>
        <end position="255"/>
    </location>
</feature>
<dbReference type="Pfam" id="PF01734">
    <property type="entry name" value="Patatin"/>
    <property type="match status" value="1"/>
</dbReference>
<dbReference type="PANTHER" id="PTHR24139:SF34">
    <property type="entry name" value="85_88 KDA CALCIUM-INDEPENDENT PHOSPHOLIPASE A2"/>
    <property type="match status" value="1"/>
</dbReference>
<dbReference type="InterPro" id="IPR002641">
    <property type="entry name" value="PNPLA_dom"/>
</dbReference>
<evidence type="ECO:0000256" key="2">
    <source>
        <dbReference type="ARBA" id="ARBA00022737"/>
    </source>
</evidence>
<feature type="short sequence motif" description="GXSXG" evidence="8">
    <location>
        <begin position="507"/>
        <end position="511"/>
    </location>
</feature>
<dbReference type="CDD" id="cd07212">
    <property type="entry name" value="Pat_PNPLA9"/>
    <property type="match status" value="1"/>
</dbReference>